<dbReference type="AlphaFoldDB" id="A0A0J7KJL6"/>
<feature type="compositionally biased region" description="Basic and acidic residues" evidence="1">
    <location>
        <begin position="168"/>
        <end position="177"/>
    </location>
</feature>
<feature type="region of interest" description="Disordered" evidence="1">
    <location>
        <begin position="163"/>
        <end position="197"/>
    </location>
</feature>
<evidence type="ECO:0000313" key="4">
    <source>
        <dbReference type="Proteomes" id="UP000036403"/>
    </source>
</evidence>
<dbReference type="OrthoDB" id="8178301at2759"/>
<evidence type="ECO:0000259" key="2">
    <source>
        <dbReference type="Pfam" id="PF13837"/>
    </source>
</evidence>
<keyword evidence="3" id="KW-0808">Transferase</keyword>
<feature type="compositionally biased region" description="Polar residues" evidence="1">
    <location>
        <begin position="180"/>
        <end position="191"/>
    </location>
</feature>
<dbReference type="STRING" id="67767.A0A0J7KJL6"/>
<dbReference type="Proteomes" id="UP000036403">
    <property type="component" value="Unassembled WGS sequence"/>
</dbReference>
<dbReference type="InterPro" id="IPR044822">
    <property type="entry name" value="Myb_DNA-bind_4"/>
</dbReference>
<dbReference type="GO" id="GO:0016301">
    <property type="term" value="F:kinase activity"/>
    <property type="evidence" value="ECO:0007669"/>
    <property type="project" value="UniProtKB-KW"/>
</dbReference>
<protein>
    <submittedName>
        <fullName evidence="3">Nucleoside diphosphate kinase 6</fullName>
    </submittedName>
</protein>
<evidence type="ECO:0000256" key="1">
    <source>
        <dbReference type="SAM" id="MobiDB-lite"/>
    </source>
</evidence>
<proteinExistence type="predicted"/>
<organism evidence="3 4">
    <name type="scientific">Lasius niger</name>
    <name type="common">Black garden ant</name>
    <dbReference type="NCBI Taxonomy" id="67767"/>
    <lineage>
        <taxon>Eukaryota</taxon>
        <taxon>Metazoa</taxon>
        <taxon>Ecdysozoa</taxon>
        <taxon>Arthropoda</taxon>
        <taxon>Hexapoda</taxon>
        <taxon>Insecta</taxon>
        <taxon>Pterygota</taxon>
        <taxon>Neoptera</taxon>
        <taxon>Endopterygota</taxon>
        <taxon>Hymenoptera</taxon>
        <taxon>Apocrita</taxon>
        <taxon>Aculeata</taxon>
        <taxon>Formicoidea</taxon>
        <taxon>Formicidae</taxon>
        <taxon>Formicinae</taxon>
        <taxon>Lasius</taxon>
        <taxon>Lasius</taxon>
    </lineage>
</organism>
<comment type="caution">
    <text evidence="3">The sequence shown here is derived from an EMBL/GenBank/DDBJ whole genome shotgun (WGS) entry which is preliminary data.</text>
</comment>
<feature type="domain" description="Myb/SANT-like DNA-binding" evidence="2">
    <location>
        <begin position="64"/>
        <end position="147"/>
    </location>
</feature>
<reference evidence="3 4" key="1">
    <citation type="submission" date="2015-04" db="EMBL/GenBank/DDBJ databases">
        <title>Lasius niger genome sequencing.</title>
        <authorList>
            <person name="Konorov E.A."/>
            <person name="Nikitin M.A."/>
            <person name="Kirill M.V."/>
            <person name="Chang P."/>
        </authorList>
    </citation>
    <scope>NUCLEOTIDE SEQUENCE [LARGE SCALE GENOMIC DNA]</scope>
    <source>
        <tissue evidence="3">Whole</tissue>
    </source>
</reference>
<gene>
    <name evidence="3" type="ORF">RF55_9818</name>
</gene>
<dbReference type="PANTHER" id="PTHR47595">
    <property type="entry name" value="HEAT SHOCK 70 KDA PROTEIN 14"/>
    <property type="match status" value="1"/>
</dbReference>
<sequence>MRLLYLSTDNSIFTLPLCKETLMFFDLKFTEEESPIDNNTVAGSSKIENTVEQGESTVLSIARWKDDNEVDALFISGMNIKSMKSRDVWALICEELNKTKPEWKKKTPIQCENKWKDVKRKYTETKDHNNKSGNEPKNCKFYEELEEVLGEKPCIKPIALASNHRKRMAADSEKNEDANESSGSSTSNQEILSRRKR</sequence>
<keyword evidence="3" id="KW-0418">Kinase</keyword>
<dbReference type="PANTHER" id="PTHR47595:SF1">
    <property type="entry name" value="MYB_SANT-LIKE DNA-BINDING DOMAIN-CONTAINING PROTEIN"/>
    <property type="match status" value="1"/>
</dbReference>
<dbReference type="PaxDb" id="67767-A0A0J7KJL6"/>
<dbReference type="Pfam" id="PF13837">
    <property type="entry name" value="Myb_DNA-bind_4"/>
    <property type="match status" value="1"/>
</dbReference>
<evidence type="ECO:0000313" key="3">
    <source>
        <dbReference type="EMBL" id="KMQ90426.1"/>
    </source>
</evidence>
<name>A0A0J7KJL6_LASNI</name>
<accession>A0A0J7KJL6</accession>
<keyword evidence="4" id="KW-1185">Reference proteome</keyword>
<dbReference type="EMBL" id="LBMM01006651">
    <property type="protein sequence ID" value="KMQ90426.1"/>
    <property type="molecule type" value="Genomic_DNA"/>
</dbReference>